<evidence type="ECO:0000313" key="2">
    <source>
        <dbReference type="Proteomes" id="UP000295367"/>
    </source>
</evidence>
<gene>
    <name evidence="1" type="ORF">EDC63_104159</name>
</gene>
<dbReference type="AlphaFoldDB" id="A0A4R3Y941"/>
<keyword evidence="2" id="KW-1185">Reference proteome</keyword>
<organism evidence="1 2">
    <name type="scientific">Sulfurirhabdus autotrophica</name>
    <dbReference type="NCBI Taxonomy" id="1706046"/>
    <lineage>
        <taxon>Bacteria</taxon>
        <taxon>Pseudomonadati</taxon>
        <taxon>Pseudomonadota</taxon>
        <taxon>Betaproteobacteria</taxon>
        <taxon>Nitrosomonadales</taxon>
        <taxon>Sulfuricellaceae</taxon>
        <taxon>Sulfurirhabdus</taxon>
    </lineage>
</organism>
<sequence>MQIPGCQNWRRKIKLLGLWVELNGLGVYYGYSGAIEFASEHEIDGSDQTQACP</sequence>
<dbReference type="EMBL" id="SMCO01000004">
    <property type="protein sequence ID" value="TCV88202.1"/>
    <property type="molecule type" value="Genomic_DNA"/>
</dbReference>
<comment type="caution">
    <text evidence="1">The sequence shown here is derived from an EMBL/GenBank/DDBJ whole genome shotgun (WGS) entry which is preliminary data.</text>
</comment>
<accession>A0A4R3Y941</accession>
<protein>
    <submittedName>
        <fullName evidence="1">Uncharacterized protein</fullName>
    </submittedName>
</protein>
<reference evidence="1 2" key="1">
    <citation type="submission" date="2019-03" db="EMBL/GenBank/DDBJ databases">
        <title>Genomic Encyclopedia of Type Strains, Phase IV (KMG-IV): sequencing the most valuable type-strain genomes for metagenomic binning, comparative biology and taxonomic classification.</title>
        <authorList>
            <person name="Goeker M."/>
        </authorList>
    </citation>
    <scope>NUCLEOTIDE SEQUENCE [LARGE SCALE GENOMIC DNA]</scope>
    <source>
        <strain evidence="1 2">DSM 100309</strain>
    </source>
</reference>
<proteinExistence type="predicted"/>
<name>A0A4R3Y941_9PROT</name>
<dbReference type="Proteomes" id="UP000295367">
    <property type="component" value="Unassembled WGS sequence"/>
</dbReference>
<evidence type="ECO:0000313" key="1">
    <source>
        <dbReference type="EMBL" id="TCV88202.1"/>
    </source>
</evidence>